<dbReference type="EC" id="6.3.4.14" evidence="4"/>
<dbReference type="InterPro" id="IPR005482">
    <property type="entry name" value="Biotin_COase_C"/>
</dbReference>
<gene>
    <name evidence="16" type="ORF">FKZ59_09580</name>
</gene>
<dbReference type="GO" id="GO:0004075">
    <property type="term" value="F:biotin carboxylase activity"/>
    <property type="evidence" value="ECO:0007669"/>
    <property type="project" value="UniProtKB-EC"/>
</dbReference>
<comment type="function">
    <text evidence="1">This protein is a component of the acetyl coenzyme A carboxylase complex; first, biotin carboxylase catalyzes the carboxylation of the carrier protein and then the transcarboxylase transfers the carboxyl group to form malonyl-CoA.</text>
</comment>
<dbReference type="NCBIfam" id="NF006367">
    <property type="entry name" value="PRK08591.1"/>
    <property type="match status" value="1"/>
</dbReference>
<evidence type="ECO:0000259" key="15">
    <source>
        <dbReference type="PROSITE" id="PS50979"/>
    </source>
</evidence>
<dbReference type="PROSITE" id="PS00866">
    <property type="entry name" value="CPSASE_1"/>
    <property type="match status" value="1"/>
</dbReference>
<keyword evidence="6" id="KW-0436">Ligase</keyword>
<evidence type="ECO:0000256" key="4">
    <source>
        <dbReference type="ARBA" id="ARBA00013263"/>
    </source>
</evidence>
<reference evidence="16 17" key="1">
    <citation type="submission" date="2019-06" db="EMBL/GenBank/DDBJ databases">
        <title>Genome sequence of Ureibacillus terrenus.</title>
        <authorList>
            <person name="Maclea K.S."/>
            <person name="Simoes M."/>
        </authorList>
    </citation>
    <scope>NUCLEOTIDE SEQUENCE [LARGE SCALE GENOMIC DNA]</scope>
    <source>
        <strain evidence="16 17">ATCC BAA-384</strain>
    </source>
</reference>
<dbReference type="OrthoDB" id="9807469at2"/>
<dbReference type="SUPFAM" id="SSF51246">
    <property type="entry name" value="Rudiment single hybrid motif"/>
    <property type="match status" value="1"/>
</dbReference>
<proteinExistence type="predicted"/>
<organism evidence="16 17">
    <name type="scientific">Ureibacillus terrenus</name>
    <dbReference type="NCBI Taxonomy" id="118246"/>
    <lineage>
        <taxon>Bacteria</taxon>
        <taxon>Bacillati</taxon>
        <taxon>Bacillota</taxon>
        <taxon>Bacilli</taxon>
        <taxon>Bacillales</taxon>
        <taxon>Caryophanaceae</taxon>
        <taxon>Ureibacillus</taxon>
    </lineage>
</organism>
<dbReference type="Pfam" id="PF02786">
    <property type="entry name" value="CPSase_L_D2"/>
    <property type="match status" value="1"/>
</dbReference>
<evidence type="ECO:0000256" key="5">
    <source>
        <dbReference type="ARBA" id="ARBA00022516"/>
    </source>
</evidence>
<evidence type="ECO:0000256" key="3">
    <source>
        <dbReference type="ARBA" id="ARBA00011750"/>
    </source>
</evidence>
<evidence type="ECO:0000256" key="8">
    <source>
        <dbReference type="ARBA" id="ARBA00022832"/>
    </source>
</evidence>
<evidence type="ECO:0000256" key="12">
    <source>
        <dbReference type="ARBA" id="ARBA00048600"/>
    </source>
</evidence>
<comment type="pathway">
    <text evidence="2">Lipid metabolism; malonyl-CoA biosynthesis; malonyl-CoA from acetyl-CoA: step 1/1.</text>
</comment>
<keyword evidence="7 13" id="KW-0547">Nucleotide-binding</keyword>
<keyword evidence="10" id="KW-0443">Lipid metabolism</keyword>
<dbReference type="InterPro" id="IPR011054">
    <property type="entry name" value="Rudment_hybrid_motif"/>
</dbReference>
<dbReference type="GO" id="GO:0046872">
    <property type="term" value="F:metal ion binding"/>
    <property type="evidence" value="ECO:0007669"/>
    <property type="project" value="InterPro"/>
</dbReference>
<dbReference type="InterPro" id="IPR011764">
    <property type="entry name" value="Biotin_carboxylation_dom"/>
</dbReference>
<dbReference type="PANTHER" id="PTHR18866">
    <property type="entry name" value="CARBOXYLASE:PYRUVATE/ACETYL-COA/PROPIONYL-COA CARBOXYLASE"/>
    <property type="match status" value="1"/>
</dbReference>
<dbReference type="AlphaFoldDB" id="A0A540V2R5"/>
<dbReference type="SUPFAM" id="SSF52440">
    <property type="entry name" value="PreATP-grasp domain"/>
    <property type="match status" value="1"/>
</dbReference>
<evidence type="ECO:0000256" key="9">
    <source>
        <dbReference type="ARBA" id="ARBA00022840"/>
    </source>
</evidence>
<evidence type="ECO:0000259" key="14">
    <source>
        <dbReference type="PROSITE" id="PS50975"/>
    </source>
</evidence>
<feature type="domain" description="Biotin carboxylation" evidence="15">
    <location>
        <begin position="1"/>
        <end position="445"/>
    </location>
</feature>
<evidence type="ECO:0000256" key="10">
    <source>
        <dbReference type="ARBA" id="ARBA00023160"/>
    </source>
</evidence>
<evidence type="ECO:0000256" key="2">
    <source>
        <dbReference type="ARBA" id="ARBA00004956"/>
    </source>
</evidence>
<dbReference type="PANTHER" id="PTHR18866:SF128">
    <property type="entry name" value="UREA AMIDOLYASE"/>
    <property type="match status" value="1"/>
</dbReference>
<dbReference type="RefSeq" id="WP_141602539.1">
    <property type="nucleotide sequence ID" value="NZ_VIGD01000011.1"/>
</dbReference>
<comment type="subunit">
    <text evidence="3">Acetyl-CoA carboxylase is a heterohexamer of biotin carboxyl carrier protein, biotin carboxylase and the two subunits of carboxyl transferase in a 2:2 complex.</text>
</comment>
<dbReference type="FunFam" id="3.40.50.20:FF:000010">
    <property type="entry name" value="Propionyl-CoA carboxylase subunit alpha"/>
    <property type="match status" value="1"/>
</dbReference>
<keyword evidence="5" id="KW-0444">Lipid biosynthesis</keyword>
<dbReference type="Gene3D" id="3.30.470.20">
    <property type="entry name" value="ATP-grasp fold, B domain"/>
    <property type="match status" value="1"/>
</dbReference>
<comment type="caution">
    <text evidence="16">The sequence shown here is derived from an EMBL/GenBank/DDBJ whole genome shotgun (WGS) entry which is preliminary data.</text>
</comment>
<keyword evidence="8" id="KW-0276">Fatty acid metabolism</keyword>
<dbReference type="PROSITE" id="PS50975">
    <property type="entry name" value="ATP_GRASP"/>
    <property type="match status" value="1"/>
</dbReference>
<feature type="domain" description="ATP-grasp" evidence="14">
    <location>
        <begin position="120"/>
        <end position="317"/>
    </location>
</feature>
<sequence>MFKKILIANRGEIARRIIRTCKRLNIQTVAVYSEADKDSLFVREADEAYEIGKPPVALSYLNIDKIIETAKKANAEAIHPGYGLLSENPNFAKRCEEEGIVFIGPKPDVIAAMGSKLEARIKMKEAGVPIIEGVNVVIESVEEALKEAEQIGYPLMLKASSGGGGIGMQRIHNQEELAKAFEGNKKRAQSYFGDGTMYIEKYIENPHHVEVQILADAHGNVVPLFERECSIQRRNQKVIEEAPSPTISDATREKMLEAAVRAAKYIGYTNAGTFEFLVDDKENFYFLEMNTRLQVEHPVTEEITGIDLVEQQIRIAQGLPLEIARESLKINGHAIEARIYAEDPVTFYPSPGVIGSLQLPEGEGVRNDCAVESGAQVTPFYDPMIGKLIVHGKTREEAVKRLVEALKLYKVEGIKTNIPMLLKIASHEQFIKGNITTSFVERYYLPEVQVTK</sequence>
<keyword evidence="11" id="KW-0092">Biotin</keyword>
<evidence type="ECO:0000256" key="6">
    <source>
        <dbReference type="ARBA" id="ARBA00022598"/>
    </source>
</evidence>
<dbReference type="FunFam" id="3.30.470.20:FF:000028">
    <property type="entry name" value="Methylcrotonoyl-CoA carboxylase subunit alpha, mitochondrial"/>
    <property type="match status" value="1"/>
</dbReference>
<dbReference type="PROSITE" id="PS50979">
    <property type="entry name" value="BC"/>
    <property type="match status" value="1"/>
</dbReference>
<dbReference type="SMART" id="SM00878">
    <property type="entry name" value="Biotin_carb_C"/>
    <property type="match status" value="1"/>
</dbReference>
<dbReference type="Pfam" id="PF02785">
    <property type="entry name" value="Biotin_carb_C"/>
    <property type="match status" value="1"/>
</dbReference>
<dbReference type="Pfam" id="PF00289">
    <property type="entry name" value="Biotin_carb_N"/>
    <property type="match status" value="1"/>
</dbReference>
<name>A0A540V2R5_9BACL</name>
<dbReference type="InterPro" id="IPR050856">
    <property type="entry name" value="Biotin_carboxylase_complex"/>
</dbReference>
<keyword evidence="17" id="KW-1185">Reference proteome</keyword>
<evidence type="ECO:0000313" key="16">
    <source>
        <dbReference type="EMBL" id="TQE90513.1"/>
    </source>
</evidence>
<evidence type="ECO:0000313" key="17">
    <source>
        <dbReference type="Proteomes" id="UP000315753"/>
    </source>
</evidence>
<dbReference type="InterPro" id="IPR005481">
    <property type="entry name" value="BC-like_N"/>
</dbReference>
<evidence type="ECO:0000256" key="11">
    <source>
        <dbReference type="ARBA" id="ARBA00023267"/>
    </source>
</evidence>
<keyword evidence="9 13" id="KW-0067">ATP-binding</keyword>
<accession>A0A540V2R5</accession>
<comment type="catalytic activity">
    <reaction evidence="12">
        <text>N(6)-biotinyl-L-lysyl-[protein] + hydrogencarbonate + ATP = N(6)-carboxybiotinyl-L-lysyl-[protein] + ADP + phosphate + H(+)</text>
        <dbReference type="Rhea" id="RHEA:13501"/>
        <dbReference type="Rhea" id="RHEA-COMP:10505"/>
        <dbReference type="Rhea" id="RHEA-COMP:10506"/>
        <dbReference type="ChEBI" id="CHEBI:15378"/>
        <dbReference type="ChEBI" id="CHEBI:17544"/>
        <dbReference type="ChEBI" id="CHEBI:30616"/>
        <dbReference type="ChEBI" id="CHEBI:43474"/>
        <dbReference type="ChEBI" id="CHEBI:83144"/>
        <dbReference type="ChEBI" id="CHEBI:83145"/>
        <dbReference type="ChEBI" id="CHEBI:456216"/>
        <dbReference type="EC" id="6.3.4.14"/>
    </reaction>
</comment>
<dbReference type="Proteomes" id="UP000315753">
    <property type="component" value="Unassembled WGS sequence"/>
</dbReference>
<evidence type="ECO:0000256" key="13">
    <source>
        <dbReference type="PROSITE-ProRule" id="PRU00409"/>
    </source>
</evidence>
<dbReference type="EMBL" id="VIGD01000011">
    <property type="protein sequence ID" value="TQE90513.1"/>
    <property type="molecule type" value="Genomic_DNA"/>
</dbReference>
<dbReference type="InterPro" id="IPR005479">
    <property type="entry name" value="CPAse_ATP-bd"/>
</dbReference>
<evidence type="ECO:0000256" key="7">
    <source>
        <dbReference type="ARBA" id="ARBA00022741"/>
    </source>
</evidence>
<dbReference type="InterPro" id="IPR016185">
    <property type="entry name" value="PreATP-grasp_dom_sf"/>
</dbReference>
<dbReference type="GO" id="GO:0006633">
    <property type="term" value="P:fatty acid biosynthetic process"/>
    <property type="evidence" value="ECO:0007669"/>
    <property type="project" value="UniProtKB-KW"/>
</dbReference>
<evidence type="ECO:0000256" key="1">
    <source>
        <dbReference type="ARBA" id="ARBA00003761"/>
    </source>
</evidence>
<protein>
    <recommendedName>
        <fullName evidence="4">biotin carboxylase</fullName>
        <ecNumber evidence="4">6.3.4.14</ecNumber>
    </recommendedName>
</protein>
<dbReference type="GO" id="GO:0005524">
    <property type="term" value="F:ATP binding"/>
    <property type="evidence" value="ECO:0007669"/>
    <property type="project" value="UniProtKB-UniRule"/>
</dbReference>
<keyword evidence="10" id="KW-0275">Fatty acid biosynthesis</keyword>
<dbReference type="InterPro" id="IPR011761">
    <property type="entry name" value="ATP-grasp"/>
</dbReference>
<dbReference type="FunFam" id="3.30.1490.20:FF:000003">
    <property type="entry name" value="acetyl-CoA carboxylase isoform X1"/>
    <property type="match status" value="1"/>
</dbReference>
<dbReference type="SUPFAM" id="SSF56059">
    <property type="entry name" value="Glutathione synthetase ATP-binding domain-like"/>
    <property type="match status" value="1"/>
</dbReference>
<dbReference type="PROSITE" id="PS00867">
    <property type="entry name" value="CPSASE_2"/>
    <property type="match status" value="1"/>
</dbReference>